<dbReference type="RefSeq" id="XP_056554839.1">
    <property type="nucleotide sequence ID" value="XM_056699426.1"/>
</dbReference>
<protein>
    <submittedName>
        <fullName evidence="2">Uncharacterized protein</fullName>
    </submittedName>
</protein>
<evidence type="ECO:0000313" key="2">
    <source>
        <dbReference type="EMBL" id="KAJ5370405.1"/>
    </source>
</evidence>
<comment type="caution">
    <text evidence="2">The sequence shown here is derived from an EMBL/GenBank/DDBJ whole genome shotgun (WGS) entry which is preliminary data.</text>
</comment>
<feature type="region of interest" description="Disordered" evidence="1">
    <location>
        <begin position="1"/>
        <end position="64"/>
    </location>
</feature>
<keyword evidence="3" id="KW-1185">Reference proteome</keyword>
<evidence type="ECO:0000256" key="1">
    <source>
        <dbReference type="SAM" id="MobiDB-lite"/>
    </source>
</evidence>
<evidence type="ECO:0000313" key="3">
    <source>
        <dbReference type="Proteomes" id="UP001147782"/>
    </source>
</evidence>
<dbReference type="Proteomes" id="UP001147782">
    <property type="component" value="Unassembled WGS sequence"/>
</dbReference>
<gene>
    <name evidence="2" type="ORF">N7496_006497</name>
</gene>
<dbReference type="EMBL" id="JAPZBS010000005">
    <property type="protein sequence ID" value="KAJ5370405.1"/>
    <property type="molecule type" value="Genomic_DNA"/>
</dbReference>
<proteinExistence type="predicted"/>
<dbReference type="GeneID" id="81438605"/>
<reference evidence="2" key="2">
    <citation type="journal article" date="2023" name="IMA Fungus">
        <title>Comparative genomic study of the Penicillium genus elucidates a diverse pangenome and 15 lateral gene transfer events.</title>
        <authorList>
            <person name="Petersen C."/>
            <person name="Sorensen T."/>
            <person name="Nielsen M.R."/>
            <person name="Sondergaard T.E."/>
            <person name="Sorensen J.L."/>
            <person name="Fitzpatrick D.A."/>
            <person name="Frisvad J.C."/>
            <person name="Nielsen K.L."/>
        </authorList>
    </citation>
    <scope>NUCLEOTIDE SEQUENCE</scope>
    <source>
        <strain evidence="2">IBT 29864</strain>
    </source>
</reference>
<name>A0A9W9V8K6_9EURO</name>
<reference evidence="2" key="1">
    <citation type="submission" date="2022-11" db="EMBL/GenBank/DDBJ databases">
        <authorList>
            <person name="Petersen C."/>
        </authorList>
    </citation>
    <scope>NUCLEOTIDE SEQUENCE</scope>
    <source>
        <strain evidence="2">IBT 29864</strain>
    </source>
</reference>
<accession>A0A9W9V8K6</accession>
<dbReference type="AlphaFoldDB" id="A0A9W9V8K6"/>
<sequence>MGVSRTGGSSHEEIGTDNPLSEDDSIRDTSNESRNASIPRDSTEIGDSDCGSSNAEKYAGSPVKHVVTPQEGGLAYQREKGMNDRLGGLGPQATRQQYLVFFGTSGFASLASWQSRDLPVYHAVGLTRVGPGEPFFRSAQPRQSASPERNASIQGGHYVVASGSPAHNKKESVQFCPSLVVAIVLSFIRQFESAQKLGAHPRLIALPAPAFCFALI</sequence>
<organism evidence="2 3">
    <name type="scientific">Penicillium cataractarum</name>
    <dbReference type="NCBI Taxonomy" id="2100454"/>
    <lineage>
        <taxon>Eukaryota</taxon>
        <taxon>Fungi</taxon>
        <taxon>Dikarya</taxon>
        <taxon>Ascomycota</taxon>
        <taxon>Pezizomycotina</taxon>
        <taxon>Eurotiomycetes</taxon>
        <taxon>Eurotiomycetidae</taxon>
        <taxon>Eurotiales</taxon>
        <taxon>Aspergillaceae</taxon>
        <taxon>Penicillium</taxon>
    </lineage>
</organism>